<dbReference type="Proteomes" id="UP000095282">
    <property type="component" value="Unplaced"/>
</dbReference>
<keyword evidence="1" id="KW-1185">Reference proteome</keyword>
<evidence type="ECO:0000313" key="1">
    <source>
        <dbReference type="Proteomes" id="UP000095282"/>
    </source>
</evidence>
<evidence type="ECO:0000313" key="2">
    <source>
        <dbReference type="WBParaSite" id="Csp11.Scaffold78.g487.t1"/>
    </source>
</evidence>
<protein>
    <submittedName>
        <fullName evidence="2">Ovule protein</fullName>
    </submittedName>
</protein>
<name>A0A1I7V4W5_9PELO</name>
<dbReference type="WBParaSite" id="Csp11.Scaffold78.g487.t1">
    <property type="protein sequence ID" value="Csp11.Scaffold78.g487.t1"/>
    <property type="gene ID" value="Csp11.Scaffold78.g487"/>
</dbReference>
<sequence>MKKAEDECNMLLPFLIFQINCLRLHHNHTLFLQDHHTTNNSKRRERRSCLPSVSFRVKCQLVDSPPN</sequence>
<proteinExistence type="predicted"/>
<organism evidence="1 2">
    <name type="scientific">Caenorhabditis tropicalis</name>
    <dbReference type="NCBI Taxonomy" id="1561998"/>
    <lineage>
        <taxon>Eukaryota</taxon>
        <taxon>Metazoa</taxon>
        <taxon>Ecdysozoa</taxon>
        <taxon>Nematoda</taxon>
        <taxon>Chromadorea</taxon>
        <taxon>Rhabditida</taxon>
        <taxon>Rhabditina</taxon>
        <taxon>Rhabditomorpha</taxon>
        <taxon>Rhabditoidea</taxon>
        <taxon>Rhabditidae</taxon>
        <taxon>Peloderinae</taxon>
        <taxon>Caenorhabditis</taxon>
    </lineage>
</organism>
<accession>A0A1I7V4W5</accession>
<dbReference type="AlphaFoldDB" id="A0A1I7V4W5"/>
<reference evidence="2" key="1">
    <citation type="submission" date="2016-11" db="UniProtKB">
        <authorList>
            <consortium name="WormBaseParasite"/>
        </authorList>
    </citation>
    <scope>IDENTIFICATION</scope>
</reference>